<dbReference type="OrthoDB" id="654211at2759"/>
<evidence type="ECO:0000256" key="2">
    <source>
        <dbReference type="SAM" id="MobiDB-lite"/>
    </source>
</evidence>
<dbReference type="GeneID" id="66101539"/>
<dbReference type="InterPro" id="IPR013087">
    <property type="entry name" value="Znf_C2H2_type"/>
</dbReference>
<evidence type="ECO:0000259" key="3">
    <source>
        <dbReference type="PROSITE" id="PS50157"/>
    </source>
</evidence>
<gene>
    <name evidence="4" type="ORF">BT62DRAFT_1076750</name>
</gene>
<evidence type="ECO:0000313" key="5">
    <source>
        <dbReference type="Proteomes" id="UP000812287"/>
    </source>
</evidence>
<feature type="compositionally biased region" description="Acidic residues" evidence="2">
    <location>
        <begin position="272"/>
        <end position="284"/>
    </location>
</feature>
<feature type="compositionally biased region" description="Basic and acidic residues" evidence="2">
    <location>
        <begin position="206"/>
        <end position="215"/>
    </location>
</feature>
<dbReference type="AlphaFoldDB" id="A0A9P7VQP1"/>
<dbReference type="Gene3D" id="3.30.160.60">
    <property type="entry name" value="Classic Zinc Finger"/>
    <property type="match status" value="1"/>
</dbReference>
<keyword evidence="5" id="KW-1185">Reference proteome</keyword>
<accession>A0A9P7VQP1</accession>
<feature type="region of interest" description="Disordered" evidence="2">
    <location>
        <begin position="126"/>
        <end position="342"/>
    </location>
</feature>
<dbReference type="Proteomes" id="UP000812287">
    <property type="component" value="Unassembled WGS sequence"/>
</dbReference>
<comment type="caution">
    <text evidence="4">The sequence shown here is derived from an EMBL/GenBank/DDBJ whole genome shotgun (WGS) entry which is preliminary data.</text>
</comment>
<keyword evidence="1" id="KW-0863">Zinc-finger</keyword>
<dbReference type="PROSITE" id="PS50157">
    <property type="entry name" value="ZINC_FINGER_C2H2_2"/>
    <property type="match status" value="1"/>
</dbReference>
<proteinExistence type="predicted"/>
<dbReference type="EMBL" id="MU250536">
    <property type="protein sequence ID" value="KAG7445666.1"/>
    <property type="molecule type" value="Genomic_DNA"/>
</dbReference>
<dbReference type="Pfam" id="PF00096">
    <property type="entry name" value="zf-C2H2"/>
    <property type="match status" value="1"/>
</dbReference>
<dbReference type="GO" id="GO:0008270">
    <property type="term" value="F:zinc ion binding"/>
    <property type="evidence" value="ECO:0007669"/>
    <property type="project" value="UniProtKB-KW"/>
</dbReference>
<keyword evidence="1" id="KW-0862">Zinc</keyword>
<organism evidence="4 5">
    <name type="scientific">Guyanagaster necrorhizus</name>
    <dbReference type="NCBI Taxonomy" id="856835"/>
    <lineage>
        <taxon>Eukaryota</taxon>
        <taxon>Fungi</taxon>
        <taxon>Dikarya</taxon>
        <taxon>Basidiomycota</taxon>
        <taxon>Agaricomycotina</taxon>
        <taxon>Agaricomycetes</taxon>
        <taxon>Agaricomycetidae</taxon>
        <taxon>Agaricales</taxon>
        <taxon>Marasmiineae</taxon>
        <taxon>Physalacriaceae</taxon>
        <taxon>Guyanagaster</taxon>
    </lineage>
</organism>
<feature type="compositionally biased region" description="Basic and acidic residues" evidence="2">
    <location>
        <begin position="252"/>
        <end position="263"/>
    </location>
</feature>
<name>A0A9P7VQP1_9AGAR</name>
<dbReference type="RefSeq" id="XP_043039166.1">
    <property type="nucleotide sequence ID" value="XM_043179245.1"/>
</dbReference>
<evidence type="ECO:0000256" key="1">
    <source>
        <dbReference type="PROSITE-ProRule" id="PRU00042"/>
    </source>
</evidence>
<evidence type="ECO:0000313" key="4">
    <source>
        <dbReference type="EMBL" id="KAG7445666.1"/>
    </source>
</evidence>
<reference evidence="4" key="1">
    <citation type="submission" date="2020-11" db="EMBL/GenBank/DDBJ databases">
        <title>Adaptations for nitrogen fixation in a non-lichenized fungal sporocarp promotes dispersal by wood-feeding termites.</title>
        <authorList>
            <consortium name="DOE Joint Genome Institute"/>
            <person name="Koch R.A."/>
            <person name="Yoon G."/>
            <person name="Arayal U."/>
            <person name="Lail K."/>
            <person name="Amirebrahimi M."/>
            <person name="Labutti K."/>
            <person name="Lipzen A."/>
            <person name="Riley R."/>
            <person name="Barry K."/>
            <person name="Henrissat B."/>
            <person name="Grigoriev I.V."/>
            <person name="Herr J.R."/>
            <person name="Aime M.C."/>
        </authorList>
    </citation>
    <scope>NUCLEOTIDE SEQUENCE</scope>
    <source>
        <strain evidence="4">MCA 3950</strain>
    </source>
</reference>
<sequence>MPDPSRATDANNRSTPSDIPISLSFPDVLIRTADLGNETYDTNATTSDNIALGLFDFYDNNASLLNPVYYTATDFFHDYSPYQFLGHSDYTASVTGYDAMSGEATTAYLSYFAEEPSSSLLPIEDTQATRPQESGEASAGNDISANDSCPLPAPPVENKSQPLRTPRPRQKRRSCRGERLSPSSRLANEESRPPISIPSRLVELGEPSRKVDPEKSQAPLKRKSESGTQAEFDRARNRRRTSTTQGAAPTRLELRGDELDRTTSRSILQYESPEEEEEEEEEEETAVRPRIRHIPKKRLWDEASYHEDEDDVRSPGPGEPGPSTWAQNSRRTLAASPSSRIRARAPRFELQTKSKKRKDTSRFPCPLGCVLKSRKALTFSRQNDLNRHLRYGAAHASDRFNASLECSECFRVFSRPDSLRRHRRNSTSCAKNIARDLKNEECSEDDPGYDESQ</sequence>
<keyword evidence="1" id="KW-0479">Metal-binding</keyword>
<protein>
    <recommendedName>
        <fullName evidence="3">C2H2-type domain-containing protein</fullName>
    </recommendedName>
</protein>
<feature type="domain" description="C2H2-type" evidence="3">
    <location>
        <begin position="404"/>
        <end position="432"/>
    </location>
</feature>